<evidence type="ECO:0000256" key="4">
    <source>
        <dbReference type="ARBA" id="ARBA00012448"/>
    </source>
</evidence>
<dbReference type="Pfam" id="PF00768">
    <property type="entry name" value="Peptidase_S11"/>
    <property type="match status" value="1"/>
</dbReference>
<feature type="active site" evidence="13">
    <location>
        <position position="132"/>
    </location>
</feature>
<evidence type="ECO:0000256" key="7">
    <source>
        <dbReference type="ARBA" id="ARBA00022729"/>
    </source>
</evidence>
<proteinExistence type="inferred from homology"/>
<evidence type="ECO:0000256" key="16">
    <source>
        <dbReference type="SAM" id="SignalP"/>
    </source>
</evidence>
<dbReference type="InterPro" id="IPR001967">
    <property type="entry name" value="Peptidase_S11_N"/>
</dbReference>
<evidence type="ECO:0000256" key="11">
    <source>
        <dbReference type="ARBA" id="ARBA00023316"/>
    </source>
</evidence>
<evidence type="ECO:0000313" key="19">
    <source>
        <dbReference type="Proteomes" id="UP000195455"/>
    </source>
</evidence>
<evidence type="ECO:0000256" key="6">
    <source>
        <dbReference type="ARBA" id="ARBA00022670"/>
    </source>
</evidence>
<keyword evidence="11" id="KW-0961">Cell wall biogenesis/degradation</keyword>
<dbReference type="EMBL" id="NFHM01000005">
    <property type="protein sequence ID" value="OUN44781.1"/>
    <property type="molecule type" value="Genomic_DNA"/>
</dbReference>
<dbReference type="GO" id="GO:0009252">
    <property type="term" value="P:peptidoglycan biosynthetic process"/>
    <property type="evidence" value="ECO:0007669"/>
    <property type="project" value="UniProtKB-UniPathway"/>
</dbReference>
<evidence type="ECO:0000256" key="5">
    <source>
        <dbReference type="ARBA" id="ARBA00022645"/>
    </source>
</evidence>
<dbReference type="GO" id="GO:0071555">
    <property type="term" value="P:cell wall organization"/>
    <property type="evidence" value="ECO:0007669"/>
    <property type="project" value="UniProtKB-KW"/>
</dbReference>
<evidence type="ECO:0000256" key="9">
    <source>
        <dbReference type="ARBA" id="ARBA00022960"/>
    </source>
</evidence>
<dbReference type="SUPFAM" id="SSF69189">
    <property type="entry name" value="Penicillin-binding protein associated domain"/>
    <property type="match status" value="1"/>
</dbReference>
<feature type="active site" description="Acyl-ester intermediate" evidence="13">
    <location>
        <position position="72"/>
    </location>
</feature>
<evidence type="ECO:0000256" key="10">
    <source>
        <dbReference type="ARBA" id="ARBA00022984"/>
    </source>
</evidence>
<dbReference type="SUPFAM" id="SSF56601">
    <property type="entry name" value="beta-lactamase/transpeptidase-like"/>
    <property type="match status" value="1"/>
</dbReference>
<dbReference type="InterPro" id="IPR015956">
    <property type="entry name" value="Peniciliin-bd_prot_C_sf"/>
</dbReference>
<evidence type="ECO:0000256" key="13">
    <source>
        <dbReference type="PIRSR" id="PIRSR618044-1"/>
    </source>
</evidence>
<evidence type="ECO:0000256" key="14">
    <source>
        <dbReference type="PIRSR" id="PIRSR618044-2"/>
    </source>
</evidence>
<dbReference type="InterPro" id="IPR012907">
    <property type="entry name" value="Peptidase_S11_C"/>
</dbReference>
<dbReference type="AlphaFoldDB" id="A0A1Y3U7K0"/>
<evidence type="ECO:0000256" key="2">
    <source>
        <dbReference type="ARBA" id="ARBA00004752"/>
    </source>
</evidence>
<keyword evidence="6" id="KW-0645">Protease</keyword>
<name>A0A1Y3U7K0_9FIRM</name>
<dbReference type="EC" id="3.4.16.4" evidence="4"/>
<evidence type="ECO:0000256" key="8">
    <source>
        <dbReference type="ARBA" id="ARBA00022801"/>
    </source>
</evidence>
<keyword evidence="5 18" id="KW-0121">Carboxypeptidase</keyword>
<feature type="chain" id="PRO_5012937950" description="serine-type D-Ala-D-Ala carboxypeptidase" evidence="16">
    <location>
        <begin position="31"/>
        <end position="397"/>
    </location>
</feature>
<feature type="binding site" evidence="14">
    <location>
        <position position="242"/>
    </location>
    <ligand>
        <name>substrate</name>
    </ligand>
</feature>
<comment type="similarity">
    <text evidence="3 15">Belongs to the peptidase S11 family.</text>
</comment>
<evidence type="ECO:0000259" key="17">
    <source>
        <dbReference type="SMART" id="SM00936"/>
    </source>
</evidence>
<keyword evidence="8" id="KW-0378">Hydrolase</keyword>
<evidence type="ECO:0000256" key="3">
    <source>
        <dbReference type="ARBA" id="ARBA00007164"/>
    </source>
</evidence>
<comment type="pathway">
    <text evidence="2">Cell wall biogenesis; peptidoglycan biosynthesis.</text>
</comment>
<dbReference type="PANTHER" id="PTHR21581">
    <property type="entry name" value="D-ALANYL-D-ALANINE CARBOXYPEPTIDASE"/>
    <property type="match status" value="1"/>
</dbReference>
<dbReference type="SMART" id="SM00936">
    <property type="entry name" value="PBP5_C"/>
    <property type="match status" value="1"/>
</dbReference>
<dbReference type="GO" id="GO:0009002">
    <property type="term" value="F:serine-type D-Ala-D-Ala carboxypeptidase activity"/>
    <property type="evidence" value="ECO:0007669"/>
    <property type="project" value="UniProtKB-EC"/>
</dbReference>
<comment type="catalytic activity">
    <reaction evidence="12">
        <text>Preferential cleavage: (Ac)2-L-Lys-D-Ala-|-D-Ala. Also transpeptidation of peptidyl-alanyl moieties that are N-acyl substituents of D-alanine.</text>
        <dbReference type="EC" id="3.4.16.4"/>
    </reaction>
</comment>
<feature type="domain" description="Peptidase S11 D-Ala-D-Ala carboxypeptidase A C-terminal" evidence="17">
    <location>
        <begin position="292"/>
        <end position="382"/>
    </location>
</feature>
<dbReference type="Proteomes" id="UP000195455">
    <property type="component" value="Unassembled WGS sequence"/>
</dbReference>
<accession>A0A1Y3U7K0</accession>
<keyword evidence="9" id="KW-0133">Cell shape</keyword>
<organism evidence="18 19">
    <name type="scientific">Anaerotignum lactatifermentans</name>
    <dbReference type="NCBI Taxonomy" id="160404"/>
    <lineage>
        <taxon>Bacteria</taxon>
        <taxon>Bacillati</taxon>
        <taxon>Bacillota</taxon>
        <taxon>Clostridia</taxon>
        <taxon>Lachnospirales</taxon>
        <taxon>Anaerotignaceae</taxon>
        <taxon>Anaerotignum</taxon>
    </lineage>
</organism>
<dbReference type="InterPro" id="IPR018044">
    <property type="entry name" value="Peptidase_S11"/>
</dbReference>
<evidence type="ECO:0000256" key="12">
    <source>
        <dbReference type="ARBA" id="ARBA00034000"/>
    </source>
</evidence>
<evidence type="ECO:0000256" key="1">
    <source>
        <dbReference type="ARBA" id="ARBA00003217"/>
    </source>
</evidence>
<dbReference type="Pfam" id="PF07943">
    <property type="entry name" value="PBP5_C"/>
    <property type="match status" value="1"/>
</dbReference>
<dbReference type="PROSITE" id="PS51257">
    <property type="entry name" value="PROKAR_LIPOPROTEIN"/>
    <property type="match status" value="1"/>
</dbReference>
<comment type="function">
    <text evidence="1">Removes C-terminal D-alanyl residues from sugar-peptide cell wall precursors.</text>
</comment>
<dbReference type="GO" id="GO:0006508">
    <property type="term" value="P:proteolysis"/>
    <property type="evidence" value="ECO:0007669"/>
    <property type="project" value="UniProtKB-KW"/>
</dbReference>
<dbReference type="InterPro" id="IPR037167">
    <property type="entry name" value="Peptidase_S11_C_sf"/>
</dbReference>
<feature type="signal peptide" evidence="16">
    <location>
        <begin position="1"/>
        <end position="30"/>
    </location>
</feature>
<dbReference type="GO" id="GO:0008360">
    <property type="term" value="P:regulation of cell shape"/>
    <property type="evidence" value="ECO:0007669"/>
    <property type="project" value="UniProtKB-KW"/>
</dbReference>
<dbReference type="Gene3D" id="3.40.710.10">
    <property type="entry name" value="DD-peptidase/beta-lactamase superfamily"/>
    <property type="match status" value="1"/>
</dbReference>
<evidence type="ECO:0000256" key="15">
    <source>
        <dbReference type="RuleBase" id="RU004016"/>
    </source>
</evidence>
<dbReference type="PANTHER" id="PTHR21581:SF6">
    <property type="entry name" value="TRAFFICKING PROTEIN PARTICLE COMPLEX SUBUNIT 12"/>
    <property type="match status" value="1"/>
</dbReference>
<reference evidence="19" key="1">
    <citation type="submission" date="2017-04" db="EMBL/GenBank/DDBJ databases">
        <title>Function of individual gut microbiota members based on whole genome sequencing of pure cultures obtained from chicken caecum.</title>
        <authorList>
            <person name="Medvecky M."/>
            <person name="Cejkova D."/>
            <person name="Polansky O."/>
            <person name="Karasova D."/>
            <person name="Kubasova T."/>
            <person name="Cizek A."/>
            <person name="Rychlik I."/>
        </authorList>
    </citation>
    <scope>NUCLEOTIDE SEQUENCE [LARGE SCALE GENOMIC DNA]</scope>
    <source>
        <strain evidence="19">An75</strain>
    </source>
</reference>
<dbReference type="Gene3D" id="2.60.410.10">
    <property type="entry name" value="D-Ala-D-Ala carboxypeptidase, C-terminal domain"/>
    <property type="match status" value="1"/>
</dbReference>
<protein>
    <recommendedName>
        <fullName evidence="4">serine-type D-Ala-D-Ala carboxypeptidase</fullName>
        <ecNumber evidence="4">3.4.16.4</ecNumber>
    </recommendedName>
</protein>
<gene>
    <name evidence="18" type="ORF">B5G26_05370</name>
</gene>
<keyword evidence="7 16" id="KW-0732">Signal</keyword>
<comment type="caution">
    <text evidence="18">The sequence shown here is derived from an EMBL/GenBank/DDBJ whole genome shotgun (WGS) entry which is preliminary data.</text>
</comment>
<sequence>MRREKYMRHRVLTAVLTLLFSVGCCLPALAAEKQYENLTDLGLTSKSALLMEEDTGTILYEQNSHEALPPASVTKVMTLLLIYEGERDGKFDWTDTVQVSEHAASMGGSQVFLEEGETQTAADMTKSIAIASANDAAVAMAEFLAGSEEAFVQKMNERAKELGMEDTNFVNACGLDTEGHVSSAYDIALMSRELMENFPEIKEYTTTWQDSIVHKTRRGEETFGLTNTNKLIQWYDGATGLKTGSTGNALYCLSGTAERDGMGLIAVVMAAPDYKVRFREVMQLLDYGFANYAIEKGREKGYAMGEVPVEKGMTDTVEAVVAEEISVLVPKGKEAQWETKTELLPAVSAPVEAGTKVGELVYLRDGEEVGRVELTAGENVEKANVDTMLRRMLAGWC</sequence>
<dbReference type="UniPathway" id="UPA00219"/>
<dbReference type="PRINTS" id="PR00725">
    <property type="entry name" value="DADACBPTASE1"/>
</dbReference>
<evidence type="ECO:0000313" key="18">
    <source>
        <dbReference type="EMBL" id="OUN44781.1"/>
    </source>
</evidence>
<dbReference type="InterPro" id="IPR012338">
    <property type="entry name" value="Beta-lactam/transpept-like"/>
</dbReference>
<keyword evidence="10" id="KW-0573">Peptidoglycan synthesis</keyword>
<feature type="active site" description="Proton acceptor" evidence="13">
    <location>
        <position position="75"/>
    </location>
</feature>